<keyword evidence="3" id="KW-0238">DNA-binding</keyword>
<reference evidence="8 9" key="1">
    <citation type="journal article" date="2019" name="Genome Biol. Evol.">
        <title>The Rhododendron genome and chromosomal organization provide insight into shared whole-genome duplications across the heath family (Ericaceae).</title>
        <authorList>
            <person name="Soza V.L."/>
            <person name="Lindsley D."/>
            <person name="Waalkes A."/>
            <person name="Ramage E."/>
            <person name="Patwardhan R.P."/>
            <person name="Burton J.N."/>
            <person name="Adey A."/>
            <person name="Kumar A."/>
            <person name="Qiu R."/>
            <person name="Shendure J."/>
            <person name="Hall B."/>
        </authorList>
    </citation>
    <scope>NUCLEOTIDE SEQUENCE [LARGE SCALE GENOMIC DNA]</scope>
    <source>
        <strain evidence="8">RSF 1966-606</strain>
    </source>
</reference>
<dbReference type="Gene3D" id="2.40.330.10">
    <property type="entry name" value="DNA-binding pseudobarrel domain"/>
    <property type="match status" value="1"/>
</dbReference>
<keyword evidence="9" id="KW-1185">Reference proteome</keyword>
<dbReference type="AlphaFoldDB" id="A0A6A4KCE2"/>
<evidence type="ECO:0000256" key="4">
    <source>
        <dbReference type="ARBA" id="ARBA00023163"/>
    </source>
</evidence>
<protein>
    <recommendedName>
        <fullName evidence="7">TF-B3 domain-containing protein</fullName>
    </recommendedName>
</protein>
<evidence type="ECO:0000256" key="1">
    <source>
        <dbReference type="ARBA" id="ARBA00004123"/>
    </source>
</evidence>
<dbReference type="CDD" id="cd10017">
    <property type="entry name" value="B3_DNA"/>
    <property type="match status" value="1"/>
</dbReference>
<proteinExistence type="predicted"/>
<dbReference type="InterPro" id="IPR015300">
    <property type="entry name" value="DNA-bd_pseudobarrel_sf"/>
</dbReference>
<evidence type="ECO:0000313" key="8">
    <source>
        <dbReference type="EMBL" id="KAE9446376.1"/>
    </source>
</evidence>
<comment type="subcellular location">
    <subcellularLocation>
        <location evidence="1">Nucleus</location>
    </subcellularLocation>
</comment>
<dbReference type="Proteomes" id="UP000428333">
    <property type="component" value="Linkage Group LG13"/>
</dbReference>
<keyword evidence="2" id="KW-0805">Transcription regulation</keyword>
<gene>
    <name evidence="8" type="ORF">C3L33_21730</name>
</gene>
<feature type="compositionally biased region" description="Gly residues" evidence="6">
    <location>
        <begin position="218"/>
        <end position="228"/>
    </location>
</feature>
<feature type="compositionally biased region" description="Basic and acidic residues" evidence="6">
    <location>
        <begin position="9"/>
        <end position="18"/>
    </location>
</feature>
<evidence type="ECO:0000256" key="2">
    <source>
        <dbReference type="ARBA" id="ARBA00023015"/>
    </source>
</evidence>
<keyword evidence="4" id="KW-0804">Transcription</keyword>
<evidence type="ECO:0000256" key="3">
    <source>
        <dbReference type="ARBA" id="ARBA00023125"/>
    </source>
</evidence>
<evidence type="ECO:0000313" key="9">
    <source>
        <dbReference type="Proteomes" id="UP000428333"/>
    </source>
</evidence>
<name>A0A6A4KCE2_9ERIC</name>
<dbReference type="SUPFAM" id="SSF101936">
    <property type="entry name" value="DNA-binding pseudobarrel domain"/>
    <property type="match status" value="1"/>
</dbReference>
<dbReference type="Pfam" id="PF02362">
    <property type="entry name" value="B3"/>
    <property type="match status" value="1"/>
</dbReference>
<feature type="region of interest" description="Disordered" evidence="6">
    <location>
        <begin position="198"/>
        <end position="229"/>
    </location>
</feature>
<evidence type="ECO:0000256" key="5">
    <source>
        <dbReference type="ARBA" id="ARBA00023242"/>
    </source>
</evidence>
<evidence type="ECO:0000256" key="6">
    <source>
        <dbReference type="SAM" id="MobiDB-lite"/>
    </source>
</evidence>
<feature type="non-terminal residue" evidence="8">
    <location>
        <position position="1"/>
    </location>
</feature>
<feature type="region of interest" description="Disordered" evidence="6">
    <location>
        <begin position="1"/>
        <end position="44"/>
    </location>
</feature>
<dbReference type="OrthoDB" id="1612034at2759"/>
<dbReference type="GO" id="GO:0005634">
    <property type="term" value="C:nucleus"/>
    <property type="evidence" value="ECO:0007669"/>
    <property type="project" value="UniProtKB-SubCell"/>
</dbReference>
<feature type="compositionally biased region" description="Polar residues" evidence="6">
    <location>
        <begin position="21"/>
        <end position="30"/>
    </location>
</feature>
<accession>A0A6A4KCE2</accession>
<organism evidence="8 9">
    <name type="scientific">Rhododendron williamsianum</name>
    <dbReference type="NCBI Taxonomy" id="262921"/>
    <lineage>
        <taxon>Eukaryota</taxon>
        <taxon>Viridiplantae</taxon>
        <taxon>Streptophyta</taxon>
        <taxon>Embryophyta</taxon>
        <taxon>Tracheophyta</taxon>
        <taxon>Spermatophyta</taxon>
        <taxon>Magnoliopsida</taxon>
        <taxon>eudicotyledons</taxon>
        <taxon>Gunneridae</taxon>
        <taxon>Pentapetalae</taxon>
        <taxon>asterids</taxon>
        <taxon>Ericales</taxon>
        <taxon>Ericaceae</taxon>
        <taxon>Ericoideae</taxon>
        <taxon>Rhodoreae</taxon>
        <taxon>Rhododendron</taxon>
    </lineage>
</organism>
<keyword evidence="5" id="KW-0539">Nucleus</keyword>
<sequence>MSDNRGIGTRREGKEPIEGHASSSSETAIATGTRRPDISNVEPEEEFESGRQRLLIPVEAALEYFPPLANCPETYMGKIEICNPQNSVWQMTLTYDPSDCSLVVENKWKRFVAWNRLEILDMIRFYKSVLISYDFHYLVEIVKRRSPMIIHLFKPENFMFQLPLTDRDIQYKRLFITAEDTCTSFTLVSLPIEFEKGGGNLTQSETEATDDTMDRGGDGQGDGGGRSHSGGRKWWKFGFGGCCMAMKSNARTEES</sequence>
<dbReference type="InterPro" id="IPR003340">
    <property type="entry name" value="B3_DNA-bd"/>
</dbReference>
<evidence type="ECO:0000259" key="7">
    <source>
        <dbReference type="Pfam" id="PF02362"/>
    </source>
</evidence>
<dbReference type="EMBL" id="QEFC01003767">
    <property type="protein sequence ID" value="KAE9446376.1"/>
    <property type="molecule type" value="Genomic_DNA"/>
</dbReference>
<dbReference type="GO" id="GO:0003677">
    <property type="term" value="F:DNA binding"/>
    <property type="evidence" value="ECO:0007669"/>
    <property type="project" value="UniProtKB-KW"/>
</dbReference>
<comment type="caution">
    <text evidence="8">The sequence shown here is derived from an EMBL/GenBank/DDBJ whole genome shotgun (WGS) entry which is preliminary data.</text>
</comment>
<feature type="domain" description="TF-B3" evidence="7">
    <location>
        <begin position="51"/>
        <end position="143"/>
    </location>
</feature>